<accession>A0AA88GEU3</accession>
<dbReference type="Gene3D" id="1.10.10.60">
    <property type="entry name" value="Homeodomain-like"/>
    <property type="match status" value="3"/>
</dbReference>
<dbReference type="InterPro" id="IPR017884">
    <property type="entry name" value="SANT_dom"/>
</dbReference>
<dbReference type="GO" id="GO:0000978">
    <property type="term" value="F:RNA polymerase II cis-regulatory region sequence-specific DNA binding"/>
    <property type="evidence" value="ECO:0007669"/>
    <property type="project" value="TreeGrafter"/>
</dbReference>
<dbReference type="InterPro" id="IPR001005">
    <property type="entry name" value="SANT/Myb"/>
</dbReference>
<sequence>MNNNHTSTPSASSDSKQMNHQTNGRVHYPPPPPRTSNSLHSNLSQQLQQQTPFIIDNNNNKNYSNLNFNQMMLNNQMMMNNPIFFQNHLLSQQQQQHVNLGINNNNMQIPITIIPNNNSSTSSQATTNDNSAVDVGDFALFQQEQAKQFSLFQQQQAAMFLQMAALQQQQQLETLANGVLGPYFHASLSNSMASYGGEDDTGSSSTMPMFIPTSTSTPSVNMLNTNNNNHNGSAATLDLYSSSPMKDSLLSSSPSNQMSVSVDSHSTNTDNDPENEDKRSQIFMTNQRRTGPVRRSKKGGWSEEEDEMLRRAVQLYGGKNWKKIAETLQNRTSVQCLHRWQKVLNPNLVKGPWTKEEDETILQLVKTYGAENWSMIASHLPGRIGKQCRERWYNHLDPNIKKDPWTEEEEQLLLEAQRKLGNKWAEISKQIPGRTDNACKNHFNSLIAREKKKSSSKDCATTETTTAKKTKKPSSKKDDTAAARSKHKRSLSDTVFYQSFKYEPKDSLLAPPTLSPMATSNNSGNNSPRSNTGLPPPHPSSQPNIFPTFVNPSSSNVTPFSLNFPFSNTSVPVVIPNGNIVQQNIIPLSRQNVQKSQDTPSQLIIPNIDITSPNSTATPSDLFHDASAFDATEGPNSVLSDVQDTLINQVGSSFTNFDNFEFENEVLIHENSNEEGSNNSVTSSHGQKNARPSTVFDEEMDFNDMDESELHNFLDEDDEDEQTNSGLLPPSFMELDSRQVKRKKFNHIFHNRSISFDVSQLQNKDQFF</sequence>
<dbReference type="Pfam" id="PF00249">
    <property type="entry name" value="Myb_DNA-binding"/>
    <property type="match status" value="1"/>
</dbReference>
<dbReference type="SUPFAM" id="SSF46689">
    <property type="entry name" value="Homeodomain-like"/>
    <property type="match status" value="2"/>
</dbReference>
<evidence type="ECO:0000256" key="5">
    <source>
        <dbReference type="ARBA" id="ARBA00023163"/>
    </source>
</evidence>
<dbReference type="InterPro" id="IPR050560">
    <property type="entry name" value="MYB_TF"/>
</dbReference>
<feature type="compositionally biased region" description="Polar residues" evidence="7">
    <location>
        <begin position="1"/>
        <end position="24"/>
    </location>
</feature>
<dbReference type="AlphaFoldDB" id="A0AA88GEU3"/>
<evidence type="ECO:0000256" key="4">
    <source>
        <dbReference type="ARBA" id="ARBA00023125"/>
    </source>
</evidence>
<keyword evidence="5" id="KW-0804">Transcription</keyword>
<keyword evidence="2" id="KW-0677">Repeat</keyword>
<evidence type="ECO:0000313" key="12">
    <source>
        <dbReference type="Proteomes" id="UP000816034"/>
    </source>
</evidence>
<feature type="compositionally biased region" description="Low complexity" evidence="7">
    <location>
        <begin position="457"/>
        <end position="467"/>
    </location>
</feature>
<feature type="compositionally biased region" description="Polar residues" evidence="7">
    <location>
        <begin position="541"/>
        <end position="550"/>
    </location>
</feature>
<comment type="caution">
    <text evidence="11">The sequence shown here is derived from an EMBL/GenBank/DDBJ whole genome shotgun (WGS) entry which is preliminary data.</text>
</comment>
<feature type="region of interest" description="Disordered" evidence="7">
    <location>
        <begin position="1"/>
        <end position="45"/>
    </location>
</feature>
<organism evidence="11 12">
    <name type="scientific">Naegleria lovaniensis</name>
    <name type="common">Amoeba</name>
    <dbReference type="NCBI Taxonomy" id="51637"/>
    <lineage>
        <taxon>Eukaryota</taxon>
        <taxon>Discoba</taxon>
        <taxon>Heterolobosea</taxon>
        <taxon>Tetramitia</taxon>
        <taxon>Eutetramitia</taxon>
        <taxon>Vahlkampfiidae</taxon>
        <taxon>Naegleria</taxon>
    </lineage>
</organism>
<keyword evidence="4" id="KW-0238">DNA-binding</keyword>
<feature type="domain" description="HTH myb-type" evidence="10">
    <location>
        <begin position="345"/>
        <end position="400"/>
    </location>
</feature>
<dbReference type="CDD" id="cd00167">
    <property type="entry name" value="SANT"/>
    <property type="match status" value="2"/>
</dbReference>
<feature type="compositionally biased region" description="Low complexity" evidence="7">
    <location>
        <begin position="520"/>
        <end position="531"/>
    </location>
</feature>
<feature type="domain" description="Myb-like" evidence="8">
    <location>
        <begin position="345"/>
        <end position="396"/>
    </location>
</feature>
<feature type="domain" description="SANT" evidence="9">
    <location>
        <begin position="400"/>
        <end position="451"/>
    </location>
</feature>
<evidence type="ECO:0000256" key="6">
    <source>
        <dbReference type="ARBA" id="ARBA00023242"/>
    </source>
</evidence>
<dbReference type="Pfam" id="PF13921">
    <property type="entry name" value="Myb_DNA-bind_6"/>
    <property type="match status" value="1"/>
</dbReference>
<feature type="region of interest" description="Disordered" evidence="7">
    <location>
        <begin position="507"/>
        <end position="550"/>
    </location>
</feature>
<gene>
    <name evidence="11" type="ORF">C9374_008691</name>
</gene>
<dbReference type="PANTHER" id="PTHR45614:SF232">
    <property type="entry name" value="TRANSCRIPTION FACTOR MYB3R-2"/>
    <property type="match status" value="1"/>
</dbReference>
<feature type="region of interest" description="Disordered" evidence="7">
    <location>
        <begin position="450"/>
        <end position="488"/>
    </location>
</feature>
<evidence type="ECO:0000256" key="7">
    <source>
        <dbReference type="SAM" id="MobiDB-lite"/>
    </source>
</evidence>
<feature type="domain" description="HTH myb-type" evidence="10">
    <location>
        <begin position="401"/>
        <end position="451"/>
    </location>
</feature>
<evidence type="ECO:0000256" key="2">
    <source>
        <dbReference type="ARBA" id="ARBA00022737"/>
    </source>
</evidence>
<name>A0AA88GEU3_NAELO</name>
<evidence type="ECO:0000259" key="10">
    <source>
        <dbReference type="PROSITE" id="PS51294"/>
    </source>
</evidence>
<evidence type="ECO:0000259" key="9">
    <source>
        <dbReference type="PROSITE" id="PS51293"/>
    </source>
</evidence>
<dbReference type="PROSITE" id="PS50090">
    <property type="entry name" value="MYB_LIKE"/>
    <property type="match status" value="3"/>
</dbReference>
<reference evidence="11 12" key="1">
    <citation type="journal article" date="2018" name="BMC Genomics">
        <title>The genome of Naegleria lovaniensis, the basis for a comparative approach to unravel pathogenicity factors of the human pathogenic amoeba N. fowleri.</title>
        <authorList>
            <person name="Liechti N."/>
            <person name="Schurch N."/>
            <person name="Bruggmann R."/>
            <person name="Wittwer M."/>
        </authorList>
    </citation>
    <scope>NUCLEOTIDE SEQUENCE [LARGE SCALE GENOMIC DNA]</scope>
    <source>
        <strain evidence="11 12">ATCC 30569</strain>
    </source>
</reference>
<evidence type="ECO:0000256" key="1">
    <source>
        <dbReference type="ARBA" id="ARBA00004123"/>
    </source>
</evidence>
<dbReference type="FunFam" id="1.10.10.60:FF:000016">
    <property type="entry name" value="Transcriptional activator Myb isoform A"/>
    <property type="match status" value="1"/>
</dbReference>
<keyword evidence="3" id="KW-0805">Transcription regulation</keyword>
<dbReference type="PANTHER" id="PTHR45614">
    <property type="entry name" value="MYB PROTEIN-RELATED"/>
    <property type="match status" value="1"/>
</dbReference>
<feature type="domain" description="Myb-like" evidence="8">
    <location>
        <begin position="397"/>
        <end position="447"/>
    </location>
</feature>
<feature type="region of interest" description="Disordered" evidence="7">
    <location>
        <begin position="245"/>
        <end position="280"/>
    </location>
</feature>
<feature type="compositionally biased region" description="Low complexity" evidence="7">
    <location>
        <begin position="674"/>
        <end position="684"/>
    </location>
</feature>
<feature type="compositionally biased region" description="Low complexity" evidence="7">
    <location>
        <begin position="36"/>
        <end position="45"/>
    </location>
</feature>
<feature type="domain" description="Myb-like" evidence="8">
    <location>
        <begin position="293"/>
        <end position="344"/>
    </location>
</feature>
<dbReference type="PROSITE" id="PS51293">
    <property type="entry name" value="SANT"/>
    <property type="match status" value="1"/>
</dbReference>
<dbReference type="EMBL" id="PYSW02000035">
    <property type="protein sequence ID" value="KAG2378069.1"/>
    <property type="molecule type" value="Genomic_DNA"/>
</dbReference>
<keyword evidence="12" id="KW-1185">Reference proteome</keyword>
<dbReference type="InterPro" id="IPR017930">
    <property type="entry name" value="Myb_dom"/>
</dbReference>
<keyword evidence="6" id="KW-0539">Nucleus</keyword>
<evidence type="ECO:0000256" key="3">
    <source>
        <dbReference type="ARBA" id="ARBA00023015"/>
    </source>
</evidence>
<dbReference type="GO" id="GO:0000981">
    <property type="term" value="F:DNA-binding transcription factor activity, RNA polymerase II-specific"/>
    <property type="evidence" value="ECO:0007669"/>
    <property type="project" value="TreeGrafter"/>
</dbReference>
<feature type="domain" description="HTH myb-type" evidence="10">
    <location>
        <begin position="297"/>
        <end position="344"/>
    </location>
</feature>
<dbReference type="RefSeq" id="XP_044545331.1">
    <property type="nucleotide sequence ID" value="XM_044698795.1"/>
</dbReference>
<dbReference type="PROSITE" id="PS51294">
    <property type="entry name" value="HTH_MYB"/>
    <property type="match status" value="3"/>
</dbReference>
<feature type="compositionally biased region" description="Low complexity" evidence="7">
    <location>
        <begin position="245"/>
        <end position="264"/>
    </location>
</feature>
<evidence type="ECO:0000313" key="11">
    <source>
        <dbReference type="EMBL" id="KAG2378069.1"/>
    </source>
</evidence>
<dbReference type="GeneID" id="68101145"/>
<proteinExistence type="predicted"/>
<feature type="region of interest" description="Disordered" evidence="7">
    <location>
        <begin position="672"/>
        <end position="699"/>
    </location>
</feature>
<protein>
    <recommendedName>
        <fullName evidence="13">Myb transcription factor</fullName>
    </recommendedName>
</protein>
<evidence type="ECO:0008006" key="13">
    <source>
        <dbReference type="Google" id="ProtNLM"/>
    </source>
</evidence>
<comment type="subcellular location">
    <subcellularLocation>
        <location evidence="1">Nucleus</location>
    </subcellularLocation>
</comment>
<dbReference type="SMART" id="SM00717">
    <property type="entry name" value="SANT"/>
    <property type="match status" value="3"/>
</dbReference>
<dbReference type="Proteomes" id="UP000816034">
    <property type="component" value="Unassembled WGS sequence"/>
</dbReference>
<dbReference type="InterPro" id="IPR009057">
    <property type="entry name" value="Homeodomain-like_sf"/>
</dbReference>
<dbReference type="GO" id="GO:0005634">
    <property type="term" value="C:nucleus"/>
    <property type="evidence" value="ECO:0007669"/>
    <property type="project" value="UniProtKB-SubCell"/>
</dbReference>
<evidence type="ECO:0000259" key="8">
    <source>
        <dbReference type="PROSITE" id="PS50090"/>
    </source>
</evidence>
<dbReference type="FunFam" id="1.10.10.60:FF:000010">
    <property type="entry name" value="Transcriptional activator Myb isoform A"/>
    <property type="match status" value="1"/>
</dbReference>